<reference evidence="1 2" key="1">
    <citation type="journal article" date="2011" name="Proc. Natl. Acad. Sci. U.S.A.">
        <title>Niche of harmful alga Aureococcus anophagefferens revealed through ecogenomics.</title>
        <authorList>
            <person name="Gobler C.J."/>
            <person name="Berry D.L."/>
            <person name="Dyhrman S.T."/>
            <person name="Wilhelm S.W."/>
            <person name="Salamov A."/>
            <person name="Lobanov A.V."/>
            <person name="Zhang Y."/>
            <person name="Collier J.L."/>
            <person name="Wurch L.L."/>
            <person name="Kustka A.B."/>
            <person name="Dill B.D."/>
            <person name="Shah M."/>
            <person name="VerBerkmoes N.C."/>
            <person name="Kuo A."/>
            <person name="Terry A."/>
            <person name="Pangilinan J."/>
            <person name="Lindquist E.A."/>
            <person name="Lucas S."/>
            <person name="Paulsen I.T."/>
            <person name="Hattenrath-Lehmann T.K."/>
            <person name="Talmage S.C."/>
            <person name="Walker E.A."/>
            <person name="Koch F."/>
            <person name="Burson A.M."/>
            <person name="Marcoval M.A."/>
            <person name="Tang Y.Z."/>
            <person name="Lecleir G.R."/>
            <person name="Coyne K.J."/>
            <person name="Berg G.M."/>
            <person name="Bertrand E.M."/>
            <person name="Saito M.A."/>
            <person name="Gladyshev V.N."/>
            <person name="Grigoriev I.V."/>
        </authorList>
    </citation>
    <scope>NUCLEOTIDE SEQUENCE [LARGE SCALE GENOMIC DNA]</scope>
    <source>
        <strain evidence="2">CCMP 1984</strain>
    </source>
</reference>
<organism evidence="2">
    <name type="scientific">Aureococcus anophagefferens</name>
    <name type="common">Harmful bloom alga</name>
    <dbReference type="NCBI Taxonomy" id="44056"/>
    <lineage>
        <taxon>Eukaryota</taxon>
        <taxon>Sar</taxon>
        <taxon>Stramenopiles</taxon>
        <taxon>Ochrophyta</taxon>
        <taxon>Pelagophyceae</taxon>
        <taxon>Pelagomonadales</taxon>
        <taxon>Pelagomonadaceae</taxon>
        <taxon>Aureococcus</taxon>
    </lineage>
</organism>
<proteinExistence type="predicted"/>
<dbReference type="RefSeq" id="XP_009042388.1">
    <property type="nucleotide sequence ID" value="XM_009044140.1"/>
</dbReference>
<keyword evidence="2" id="KW-1185">Reference proteome</keyword>
<evidence type="ECO:0000313" key="2">
    <source>
        <dbReference type="Proteomes" id="UP000002729"/>
    </source>
</evidence>
<evidence type="ECO:0000313" key="1">
    <source>
        <dbReference type="EMBL" id="EGB02914.1"/>
    </source>
</evidence>
<gene>
    <name evidence="1" type="ORF">AURANDRAFT_68454</name>
</gene>
<dbReference type="EMBL" id="GL833256">
    <property type="protein sequence ID" value="EGB02914.1"/>
    <property type="molecule type" value="Genomic_DNA"/>
</dbReference>
<dbReference type="AlphaFoldDB" id="F0YPP7"/>
<dbReference type="GeneID" id="20226812"/>
<dbReference type="InParanoid" id="F0YPP7"/>
<name>F0YPP7_AURAN</name>
<accession>F0YPP7</accession>
<dbReference type="KEGG" id="aaf:AURANDRAFT_68454"/>
<sequence>MIGFERFLVPLVLVNCQESNNCYKYVITLEDEAGDGWFGNSYHIKDDSGLVVASGTLNFEQAYEQERACLQNGCHSFSIVGNPYGGRDEIAWSLGEVKTPSVVVLLDPYSTTELLLVDGRILDGLCSPAPSVSSSPTLCPTSTGGPTATSSPTSTYCYEIVLLSPLSIGWQRNRLVITPLTSDATSLTLDLEQGSYDSKTICLANGCYLFDFGGSGRIGTAIFVFVFDDQFSGIYPESNCLEFGELGCDCDDPLDAEEILLILHYPCALHTLHHNSGSYLLGSWLIAKRTLIVLSHTRVLTTIIAVFYVTDLIKEYTNGVDYVSLGWSY</sequence>
<protein>
    <submittedName>
        <fullName evidence="1">Uncharacterized protein</fullName>
    </submittedName>
</protein>
<dbReference type="Proteomes" id="UP000002729">
    <property type="component" value="Unassembled WGS sequence"/>
</dbReference>